<feature type="domain" description="SWIM-type" evidence="2">
    <location>
        <begin position="509"/>
        <end position="552"/>
    </location>
</feature>
<dbReference type="Pfam" id="PF04434">
    <property type="entry name" value="SWIM"/>
    <property type="match status" value="1"/>
</dbReference>
<protein>
    <submittedName>
        <fullName evidence="3">SWIM zinc finger domain-containing protein</fullName>
    </submittedName>
</protein>
<reference evidence="3" key="1">
    <citation type="submission" date="2021-08" db="EMBL/GenBank/DDBJ databases">
        <authorList>
            <person name="Stevens D.C."/>
        </authorList>
    </citation>
    <scope>NUCLEOTIDE SEQUENCE</scope>
    <source>
        <strain evidence="3">DSM 53165</strain>
    </source>
</reference>
<gene>
    <name evidence="3" type="ORF">K7C98_16325</name>
</gene>
<keyword evidence="1" id="KW-0862">Zinc</keyword>
<evidence type="ECO:0000313" key="3">
    <source>
        <dbReference type="EMBL" id="MBZ5710828.1"/>
    </source>
</evidence>
<dbReference type="Proteomes" id="UP001139031">
    <property type="component" value="Unassembled WGS sequence"/>
</dbReference>
<dbReference type="RefSeq" id="WP_224192598.1">
    <property type="nucleotide sequence ID" value="NZ_JAIRAU010000020.1"/>
</dbReference>
<dbReference type="InterPro" id="IPR007527">
    <property type="entry name" value="Znf_SWIM"/>
</dbReference>
<keyword evidence="1" id="KW-0479">Metal-binding</keyword>
<evidence type="ECO:0000256" key="1">
    <source>
        <dbReference type="PROSITE-ProRule" id="PRU00325"/>
    </source>
</evidence>
<evidence type="ECO:0000313" key="4">
    <source>
        <dbReference type="Proteomes" id="UP001139031"/>
    </source>
</evidence>
<name>A0ABS7TRH7_9BACT</name>
<dbReference type="PROSITE" id="PS50966">
    <property type="entry name" value="ZF_SWIM"/>
    <property type="match status" value="1"/>
</dbReference>
<keyword evidence="1" id="KW-0863">Zinc-finger</keyword>
<dbReference type="EMBL" id="JAIRAU010000020">
    <property type="protein sequence ID" value="MBZ5710828.1"/>
    <property type="molecule type" value="Genomic_DNA"/>
</dbReference>
<evidence type="ECO:0000259" key="2">
    <source>
        <dbReference type="PROSITE" id="PS50966"/>
    </source>
</evidence>
<accession>A0ABS7TRH7</accession>
<sequence>MEFEYRYHGSTAVDSSARATSMSFSPDTRREPTYFVGELGKCLEFREAISALHDVVVSDLRFKPKDRTEYMAWLAKQEQVNWQQVALQRSRNAADIKRMQAELDGLYRTSSQRMQGYNSAKRRYFDYLYQKDRDAWFVLDPVITVHPDEVFFECFSQDESTYGRLGARYEVFSQVKEFACGTTNIDYSAALYDEFQKIRRYKQTMFTVDPSGFGVQTTAEDDFKELKIDLPDSWVRGFLQVSAAMTLPTISFDLHPMDVHNLCFVLRRHKEKVGPRSLRYKLKPGHPVKVVFEPWNREIVFPRSIYRGDKEHEVRVWGRRRILILERLIQLANKFTVHLLGTGLPSFYIADLGDMNFTLGLSGWTANDWSTAGNFDLMAPRATVDEFTKRRVFDGLKKHWFYKPEALARELELDTAAVYGALAAYTQAGRAIYDLDKQVYRVRELSRDPLPMDKLRFANEREASAQTLVQQNMATVRQAVPSGEGGLVLRGRVRDDLASRPSGSGSHNYEAELVVDRDERLSSASCTCNFYQQNKLYKGPCEHILALRIQHRRAHGGSL</sequence>
<keyword evidence="4" id="KW-1185">Reference proteome</keyword>
<proteinExistence type="predicted"/>
<organism evidence="3 4">
    <name type="scientific">Nannocystis pusilla</name>
    <dbReference type="NCBI Taxonomy" id="889268"/>
    <lineage>
        <taxon>Bacteria</taxon>
        <taxon>Pseudomonadati</taxon>
        <taxon>Myxococcota</taxon>
        <taxon>Polyangia</taxon>
        <taxon>Nannocystales</taxon>
        <taxon>Nannocystaceae</taxon>
        <taxon>Nannocystis</taxon>
    </lineage>
</organism>
<comment type="caution">
    <text evidence="3">The sequence shown here is derived from an EMBL/GenBank/DDBJ whole genome shotgun (WGS) entry which is preliminary data.</text>
</comment>